<dbReference type="NCBIfam" id="TIGR00361">
    <property type="entry name" value="ComEC_Rec2"/>
    <property type="match status" value="1"/>
</dbReference>
<dbReference type="InterPro" id="IPR004797">
    <property type="entry name" value="Competence_ComEC/Rec2"/>
</dbReference>
<dbReference type="InterPro" id="IPR004477">
    <property type="entry name" value="ComEC_N"/>
</dbReference>
<evidence type="ECO:0000256" key="3">
    <source>
        <dbReference type="ARBA" id="ARBA00022692"/>
    </source>
</evidence>
<dbReference type="InterPro" id="IPR025405">
    <property type="entry name" value="DUF4131"/>
</dbReference>
<keyword evidence="3 6" id="KW-0812">Transmembrane</keyword>
<dbReference type="Pfam" id="PF00753">
    <property type="entry name" value="Lactamase_B"/>
    <property type="match status" value="1"/>
</dbReference>
<evidence type="ECO:0000256" key="4">
    <source>
        <dbReference type="ARBA" id="ARBA00022989"/>
    </source>
</evidence>
<feature type="transmembrane region" description="Helical" evidence="6">
    <location>
        <begin position="46"/>
        <end position="65"/>
    </location>
</feature>
<dbReference type="PANTHER" id="PTHR30619:SF1">
    <property type="entry name" value="RECOMBINATION PROTEIN 2"/>
    <property type="match status" value="1"/>
</dbReference>
<dbReference type="InterPro" id="IPR052159">
    <property type="entry name" value="Competence_DNA_uptake"/>
</dbReference>
<dbReference type="NCBIfam" id="NF008580">
    <property type="entry name" value="PRK11539.1"/>
    <property type="match status" value="1"/>
</dbReference>
<evidence type="ECO:0000256" key="5">
    <source>
        <dbReference type="ARBA" id="ARBA00023136"/>
    </source>
</evidence>
<feature type="domain" description="Metallo-beta-lactamase" evidence="7">
    <location>
        <begin position="508"/>
        <end position="689"/>
    </location>
</feature>
<dbReference type="EMBL" id="JABWQF010000011">
    <property type="protein sequence ID" value="MBC3293709.1"/>
    <property type="molecule type" value="Genomic_DNA"/>
</dbReference>
<dbReference type="GO" id="GO:0005886">
    <property type="term" value="C:plasma membrane"/>
    <property type="evidence" value="ECO:0007669"/>
    <property type="project" value="UniProtKB-SubCell"/>
</dbReference>
<keyword evidence="5 6" id="KW-0472">Membrane</keyword>
<feature type="transmembrane region" description="Helical" evidence="6">
    <location>
        <begin position="222"/>
        <end position="243"/>
    </location>
</feature>
<dbReference type="SUPFAM" id="SSF56281">
    <property type="entry name" value="Metallo-hydrolase/oxidoreductase"/>
    <property type="match status" value="1"/>
</dbReference>
<dbReference type="InterPro" id="IPR035681">
    <property type="entry name" value="ComA-like_MBL"/>
</dbReference>
<comment type="caution">
    <text evidence="8">The sequence shown here is derived from an EMBL/GenBank/DDBJ whole genome shotgun (WGS) entry which is preliminary data.</text>
</comment>
<evidence type="ECO:0000256" key="6">
    <source>
        <dbReference type="SAM" id="Phobius"/>
    </source>
</evidence>
<accession>A0A8H9YSN3</accession>
<evidence type="ECO:0000256" key="2">
    <source>
        <dbReference type="ARBA" id="ARBA00022475"/>
    </source>
</evidence>
<sequence length="754" mass="84893">MGIPAISACLITAILPLLWLPSLPNIWTTWVCVATGILLGFHRLRWLRYVGLWMIFFAWGVLAALESVWPMQHLTAGPQQVEVVITSTDGATTHQGRIVSLNAKPWFSTTGVTLYGNYLPQPACAGQRWAMTLRLRAVHGELNDGGFDSQRYALSMHQPLSGRFTHAESIDLTCSLRARYLSSLTSALAPYPWGSVILGLGMGERLAISPEIKNLMRETGTLHLMAISGLHIAFAASLVWLFVRGIQFFLPCRLTGWRMPLLAGVCFAAFYAWLTGMQPPALRTVVSLAALASLRFSGHQWSPWQVWLCCVAAILFVDPLAVLSQSLALSAFAVVALIFWYQWLPLPEGGYPRWIKPLITLLHLQLGMLFLLLPLQVSIFHGMSISSLVANIFAVPLMTFISVPLILAGMLLHLFPLPLLEGYVWLLADKSLAVLFWLLRGLPDGWIDIDERWLPVTLMPWLTIIGWRFRVWVSAPAISIVCSVLLTYLLWRPDKSEGWTVHMLDIGQGLAMVIEHNGRAILYDTGLAWPGGDSAKQHIIPWLRWHHLTPEGVIISHEHSDHIGGLNSLREVWPTMWIRSPLGWANHQPCFKGQHWQWQDLTFTVHWPPKEYQALGNNRSCVVKIDDGKNTALLTGDIEAKAELAMLSHHWQFLTSTLIQVPHHGSNTSSSQALVQRVGGKVALASAARYNAWRFPSFKVVKRYKREGYSWFDTPQYGQISVSFSPQGWQIRRLRDQILPRWYHQWFGVPVDNG</sequence>
<feature type="transmembrane region" description="Helical" evidence="6">
    <location>
        <begin position="327"/>
        <end position="346"/>
    </location>
</feature>
<dbReference type="InterPro" id="IPR001279">
    <property type="entry name" value="Metallo-B-lactamas"/>
</dbReference>
<protein>
    <submittedName>
        <fullName evidence="8">ComEC family protein</fullName>
    </submittedName>
</protein>
<keyword evidence="4 6" id="KW-1133">Transmembrane helix</keyword>
<keyword evidence="2" id="KW-1003">Cell membrane</keyword>
<dbReference type="Pfam" id="PF13567">
    <property type="entry name" value="DUF4131"/>
    <property type="match status" value="1"/>
</dbReference>
<dbReference type="InterPro" id="IPR036866">
    <property type="entry name" value="RibonucZ/Hydroxyglut_hydro"/>
</dbReference>
<proteinExistence type="predicted"/>
<feature type="transmembrane region" description="Helical" evidence="6">
    <location>
        <begin position="304"/>
        <end position="321"/>
    </location>
</feature>
<dbReference type="PANTHER" id="PTHR30619">
    <property type="entry name" value="DNA INTERNALIZATION/COMPETENCE PROTEIN COMEC/REC2"/>
    <property type="match status" value="1"/>
</dbReference>
<dbReference type="NCBIfam" id="TIGR00360">
    <property type="entry name" value="ComEC_N-term"/>
    <property type="match status" value="1"/>
</dbReference>
<evidence type="ECO:0000259" key="7">
    <source>
        <dbReference type="SMART" id="SM00849"/>
    </source>
</evidence>
<feature type="transmembrane region" description="Helical" evidence="6">
    <location>
        <begin position="469"/>
        <end position="491"/>
    </location>
</feature>
<dbReference type="CDD" id="cd07731">
    <property type="entry name" value="ComA-like_MBL-fold"/>
    <property type="match status" value="1"/>
</dbReference>
<feature type="transmembrane region" description="Helical" evidence="6">
    <location>
        <begin position="358"/>
        <end position="380"/>
    </location>
</feature>
<name>A0A8H9YSN3_9PSED</name>
<dbReference type="Pfam" id="PF03772">
    <property type="entry name" value="Competence"/>
    <property type="match status" value="1"/>
</dbReference>
<organism evidence="8">
    <name type="scientific">Pseudomonas tritici</name>
    <dbReference type="NCBI Taxonomy" id="2745518"/>
    <lineage>
        <taxon>Bacteria</taxon>
        <taxon>Pseudomonadati</taxon>
        <taxon>Pseudomonadota</taxon>
        <taxon>Gammaproteobacteria</taxon>
        <taxon>Pseudomonadales</taxon>
        <taxon>Pseudomonadaceae</taxon>
        <taxon>Pseudomonas</taxon>
    </lineage>
</organism>
<reference evidence="8" key="1">
    <citation type="journal article" date="2020" name="Microorganisms">
        <title>Reliable Identification of Environmental Pseudomonas Isolates Using the rpoD Gene.</title>
        <authorList>
            <consortium name="The Broad Institute Genome Sequencing Platform"/>
            <person name="Girard L."/>
            <person name="Lood C."/>
            <person name="Rokni-Zadeh H."/>
            <person name="van Noort V."/>
            <person name="Lavigne R."/>
            <person name="De Mot R."/>
        </authorList>
    </citation>
    <scope>NUCLEOTIDE SEQUENCE [LARGE SCALE GENOMIC DNA]</scope>
    <source>
        <strain evidence="8">SWRI145</strain>
    </source>
</reference>
<feature type="transmembrane region" description="Helical" evidence="6">
    <location>
        <begin position="392"/>
        <end position="415"/>
    </location>
</feature>
<feature type="transmembrane region" description="Helical" evidence="6">
    <location>
        <begin position="255"/>
        <end position="274"/>
    </location>
</feature>
<dbReference type="AlphaFoldDB" id="A0A8H9YSN3"/>
<evidence type="ECO:0000256" key="1">
    <source>
        <dbReference type="ARBA" id="ARBA00004651"/>
    </source>
</evidence>
<dbReference type="SMART" id="SM00849">
    <property type="entry name" value="Lactamase_B"/>
    <property type="match status" value="1"/>
</dbReference>
<evidence type="ECO:0000313" key="8">
    <source>
        <dbReference type="EMBL" id="MBC3293709.1"/>
    </source>
</evidence>
<comment type="subcellular location">
    <subcellularLocation>
        <location evidence="1">Cell membrane</location>
        <topology evidence="1">Multi-pass membrane protein</topology>
    </subcellularLocation>
</comment>
<gene>
    <name evidence="8" type="ORF">HU722_19475</name>
</gene>
<dbReference type="Gene3D" id="3.60.15.10">
    <property type="entry name" value="Ribonuclease Z/Hydroxyacylglutathione hydrolase-like"/>
    <property type="match status" value="1"/>
</dbReference>
<dbReference type="GO" id="GO:0030420">
    <property type="term" value="P:establishment of competence for transformation"/>
    <property type="evidence" value="ECO:0007669"/>
    <property type="project" value="InterPro"/>
</dbReference>